<protein>
    <submittedName>
        <fullName evidence="2">Antibiotic transporter permease</fullName>
    </submittedName>
</protein>
<keyword evidence="1" id="KW-0812">Transmembrane</keyword>
<name>A0A1V4H6G2_9BACL</name>
<dbReference type="PANTHER" id="PTHR36832:SF1">
    <property type="entry name" value="SLR1174 PROTEIN"/>
    <property type="match status" value="1"/>
</dbReference>
<dbReference type="PANTHER" id="PTHR36832">
    <property type="entry name" value="SLR1174 PROTEIN-RELATED"/>
    <property type="match status" value="1"/>
</dbReference>
<feature type="transmembrane region" description="Helical" evidence="1">
    <location>
        <begin position="21"/>
        <end position="41"/>
    </location>
</feature>
<proteinExistence type="predicted"/>
<keyword evidence="1" id="KW-0472">Membrane</keyword>
<keyword evidence="1" id="KW-1133">Transmembrane helix</keyword>
<keyword evidence="3" id="KW-1185">Reference proteome</keyword>
<dbReference type="EMBL" id="MBTG01000073">
    <property type="protein sequence ID" value="OPH46710.1"/>
    <property type="molecule type" value="Genomic_DNA"/>
</dbReference>
<gene>
    <name evidence="2" type="ORF">BC351_14600</name>
</gene>
<dbReference type="STRING" id="1469647.BC351_14600"/>
<dbReference type="OrthoDB" id="8582979at2"/>
<dbReference type="AlphaFoldDB" id="A0A1V4H6G2"/>
<evidence type="ECO:0000313" key="3">
    <source>
        <dbReference type="Proteomes" id="UP000190626"/>
    </source>
</evidence>
<dbReference type="Proteomes" id="UP000190626">
    <property type="component" value="Unassembled WGS sequence"/>
</dbReference>
<feature type="transmembrane region" description="Helical" evidence="1">
    <location>
        <begin position="173"/>
        <end position="194"/>
    </location>
</feature>
<dbReference type="Pfam" id="PF06182">
    <property type="entry name" value="ABC2_membrane_6"/>
    <property type="match status" value="1"/>
</dbReference>
<feature type="transmembrane region" description="Helical" evidence="1">
    <location>
        <begin position="139"/>
        <end position="161"/>
    </location>
</feature>
<feature type="transmembrane region" description="Helical" evidence="1">
    <location>
        <begin position="61"/>
        <end position="77"/>
    </location>
</feature>
<sequence>MIRKYVSLAQMSMQNSIAYRSSFIINIVGSLLLLVSMMYLWKAIYAERTEVGGFTWEAMKAYLLITFISNSVLSFTSEGRIAGKIRDGSVSLDLLKPLDFQKARFSETLGTSLFEGTVTIVLTILVLAFFSGVQMPVGFTAWLLFAISLLAALLVKFGVVYLAGLCCFWTDSFYGISLARAAITNLLSGALAPLAFFPDWLKSLCLLLPFQGIVHIPATIYLGQTSSMEAVRMVAVQLIWGVVLWLLGKLLWNIAVKKVTIHGG</sequence>
<feature type="transmembrane region" description="Helical" evidence="1">
    <location>
        <begin position="234"/>
        <end position="255"/>
    </location>
</feature>
<comment type="caution">
    <text evidence="2">The sequence shown here is derived from an EMBL/GenBank/DDBJ whole genome shotgun (WGS) entry which is preliminary data.</text>
</comment>
<feature type="transmembrane region" description="Helical" evidence="1">
    <location>
        <begin position="112"/>
        <end position="133"/>
    </location>
</feature>
<dbReference type="RefSeq" id="WP_079421479.1">
    <property type="nucleotide sequence ID" value="NZ_MBTG01000073.1"/>
</dbReference>
<reference evidence="3" key="1">
    <citation type="submission" date="2016-07" db="EMBL/GenBank/DDBJ databases">
        <authorList>
            <person name="Florea S."/>
            <person name="Webb J.S."/>
            <person name="Jaromczyk J."/>
            <person name="Schardl C.L."/>
        </authorList>
    </citation>
    <scope>NUCLEOTIDE SEQUENCE [LARGE SCALE GENOMIC DNA]</scope>
    <source>
        <strain evidence="3">CY1</strain>
    </source>
</reference>
<evidence type="ECO:0000256" key="1">
    <source>
        <dbReference type="SAM" id="Phobius"/>
    </source>
</evidence>
<evidence type="ECO:0000313" key="2">
    <source>
        <dbReference type="EMBL" id="OPH46710.1"/>
    </source>
</evidence>
<accession>A0A1V4H6G2</accession>
<organism evidence="2 3">
    <name type="scientific">Paenibacillus ferrarius</name>
    <dbReference type="NCBI Taxonomy" id="1469647"/>
    <lineage>
        <taxon>Bacteria</taxon>
        <taxon>Bacillati</taxon>
        <taxon>Bacillota</taxon>
        <taxon>Bacilli</taxon>
        <taxon>Bacillales</taxon>
        <taxon>Paenibacillaceae</taxon>
        <taxon>Paenibacillus</taxon>
    </lineage>
</organism>
<dbReference type="InterPro" id="IPR010390">
    <property type="entry name" value="ABC-2_transporter-like"/>
</dbReference>